<dbReference type="AlphaFoldDB" id="X6N6Y0"/>
<feature type="transmembrane region" description="Helical" evidence="3">
    <location>
        <begin position="317"/>
        <end position="334"/>
    </location>
</feature>
<feature type="region of interest" description="Disordered" evidence="2">
    <location>
        <begin position="106"/>
        <end position="197"/>
    </location>
</feature>
<comment type="caution">
    <text evidence="4">The sequence shown here is derived from an EMBL/GenBank/DDBJ whole genome shotgun (WGS) entry which is preliminary data.</text>
</comment>
<evidence type="ECO:0000256" key="3">
    <source>
        <dbReference type="SAM" id="Phobius"/>
    </source>
</evidence>
<evidence type="ECO:0000313" key="4">
    <source>
        <dbReference type="EMBL" id="ETO21796.1"/>
    </source>
</evidence>
<evidence type="ECO:0000256" key="1">
    <source>
        <dbReference type="SAM" id="Coils"/>
    </source>
</evidence>
<organism evidence="4 5">
    <name type="scientific">Reticulomyxa filosa</name>
    <dbReference type="NCBI Taxonomy" id="46433"/>
    <lineage>
        <taxon>Eukaryota</taxon>
        <taxon>Sar</taxon>
        <taxon>Rhizaria</taxon>
        <taxon>Retaria</taxon>
        <taxon>Foraminifera</taxon>
        <taxon>Monothalamids</taxon>
        <taxon>Reticulomyxidae</taxon>
        <taxon>Reticulomyxa</taxon>
    </lineage>
</organism>
<keyword evidence="3" id="KW-1133">Transmembrane helix</keyword>
<feature type="transmembrane region" description="Helical" evidence="3">
    <location>
        <begin position="280"/>
        <end position="305"/>
    </location>
</feature>
<keyword evidence="1" id="KW-0175">Coiled coil</keyword>
<keyword evidence="5" id="KW-1185">Reference proteome</keyword>
<evidence type="ECO:0000256" key="2">
    <source>
        <dbReference type="SAM" id="MobiDB-lite"/>
    </source>
</evidence>
<proteinExistence type="predicted"/>
<protein>
    <submittedName>
        <fullName evidence="4">Uncharacterized protein</fullName>
    </submittedName>
</protein>
<gene>
    <name evidence="4" type="ORF">RFI_15402</name>
</gene>
<accession>X6N6Y0</accession>
<keyword evidence="3" id="KW-0812">Transmembrane</keyword>
<dbReference type="EMBL" id="ASPP01011286">
    <property type="protein sequence ID" value="ETO21796.1"/>
    <property type="molecule type" value="Genomic_DNA"/>
</dbReference>
<keyword evidence="3" id="KW-0472">Membrane</keyword>
<dbReference type="Proteomes" id="UP000023152">
    <property type="component" value="Unassembled WGS sequence"/>
</dbReference>
<evidence type="ECO:0000313" key="5">
    <source>
        <dbReference type="Proteomes" id="UP000023152"/>
    </source>
</evidence>
<sequence>MHLCAFIPVFPLLRAILNVKEHMWTLSDLYTVLYIQNDVNHFWYERFSSFLQVYANETERESIIAFDLSQSDITYIINYSLPKLYNGIIIDVLLKHSKKTSFIVSPMNPLQHDHSRPIENANNANNDNNGDNGNNDNDDINGNDNDNNPIDTAPNQVFGEDPYIVQYNNEKEKEEEEDKNKNENDDDSNNGNDNEISDISVKMEPQNIELAWNDDNLQWLSYRNHFLDKYILFPYIYNPTRLHLTTDPRHSLKVTFEQTALDNCKEFYQDNQVWNICTHWHVSVSSILLAVAVALLYYIMLAYWFRTAHNTFSKPGIFFSEIVFVLLLACWFYWNGIRPYRDDRYFIQYKSWWWWFDPNLFQYIDNLKKIGNEERRTEDEMSVLITQALMSASTRYVQIFLSQKVLFSCFNQFHDCLLPPFAIQLIVEYSSADDFIGQIIQPFYEDIKQVLFLIGKREGIMNKLTKLTELNKQLKKKKEQIDNGMLLEYNVKKLHAKAEQHMSKTFAKQWSKDACCFSIVFEVVKHF</sequence>
<name>X6N6Y0_RETFI</name>
<feature type="compositionally biased region" description="Low complexity" evidence="2">
    <location>
        <begin position="120"/>
        <end position="135"/>
    </location>
</feature>
<reference evidence="4 5" key="1">
    <citation type="journal article" date="2013" name="Curr. Biol.">
        <title>The Genome of the Foraminiferan Reticulomyxa filosa.</title>
        <authorList>
            <person name="Glockner G."/>
            <person name="Hulsmann N."/>
            <person name="Schleicher M."/>
            <person name="Noegel A.A."/>
            <person name="Eichinger L."/>
            <person name="Gallinger C."/>
            <person name="Pawlowski J."/>
            <person name="Sierra R."/>
            <person name="Euteneuer U."/>
            <person name="Pillet L."/>
            <person name="Moustafa A."/>
            <person name="Platzer M."/>
            <person name="Groth M."/>
            <person name="Szafranski K."/>
            <person name="Schliwa M."/>
        </authorList>
    </citation>
    <scope>NUCLEOTIDE SEQUENCE [LARGE SCALE GENOMIC DNA]</scope>
</reference>
<feature type="coiled-coil region" evidence="1">
    <location>
        <begin position="457"/>
        <end position="487"/>
    </location>
</feature>